<sequence>MTTKPNDVRVISDAQPADQQGERIDQLKARCDELENLLLDLVTQHDLPIAARNLCNAALSNPADQQAETERLRVRCDELEHRASDVVEGFDGEQLPGAMTMRIRKLKAALSKPSW</sequence>
<proteinExistence type="predicted"/>
<dbReference type="EMBL" id="MT354570">
    <property type="protein sequence ID" value="QMP84029.1"/>
    <property type="molecule type" value="Genomic_DNA"/>
</dbReference>
<dbReference type="Proteomes" id="UP000515318">
    <property type="component" value="Segment"/>
</dbReference>
<evidence type="ECO:0000313" key="3">
    <source>
        <dbReference type="Proteomes" id="UP000515318"/>
    </source>
</evidence>
<feature type="region of interest" description="Disordered" evidence="1">
    <location>
        <begin position="1"/>
        <end position="21"/>
    </location>
</feature>
<name>A0A7D7IXZ9_9CAUD</name>
<protein>
    <submittedName>
        <fullName evidence="2">Uncharacterized protein</fullName>
    </submittedName>
</protein>
<evidence type="ECO:0000313" key="2">
    <source>
        <dbReference type="EMBL" id="QMP84029.1"/>
    </source>
</evidence>
<gene>
    <name evidence="2" type="ORF">phiB1_1_02</name>
</gene>
<accession>A0A7D7IXZ9</accession>
<organism evidence="2 3">
    <name type="scientific">Pseudomonas phage phiB1_1</name>
    <dbReference type="NCBI Taxonomy" id="2755402"/>
    <lineage>
        <taxon>Viruses</taxon>
        <taxon>Duplodnaviria</taxon>
        <taxon>Heunggongvirae</taxon>
        <taxon>Uroviricota</taxon>
        <taxon>Caudoviricetes</taxon>
        <taxon>Autographivirales</taxon>
        <taxon>Autoscriptoviridae</taxon>
        <taxon>Krylovirinae</taxon>
        <taxon>Torinorumvirus</taxon>
        <taxon>Torinorumvirus B11</taxon>
    </lineage>
</organism>
<reference evidence="2 3" key="1">
    <citation type="submission" date="2020-04" db="EMBL/GenBank/DDBJ databases">
        <authorList>
            <person name="Martino G."/>
            <person name="Holtappels D."/>
            <person name="Wagemans J."/>
            <person name="Lavigne R."/>
            <person name="Turina M."/>
            <person name="Ciuffo M."/>
        </authorList>
    </citation>
    <scope>NUCLEOTIDE SEQUENCE [LARGE SCALE GENOMIC DNA]</scope>
</reference>
<keyword evidence="3" id="KW-1185">Reference proteome</keyword>
<evidence type="ECO:0000256" key="1">
    <source>
        <dbReference type="SAM" id="MobiDB-lite"/>
    </source>
</evidence>